<dbReference type="GO" id="GO:0046872">
    <property type="term" value="F:metal ion binding"/>
    <property type="evidence" value="ECO:0007669"/>
    <property type="project" value="UniProtKB-KW"/>
</dbReference>
<keyword evidence="3" id="KW-0645">Protease</keyword>
<evidence type="ECO:0000259" key="18">
    <source>
        <dbReference type="PROSITE" id="PS50994"/>
    </source>
</evidence>
<evidence type="ECO:0000256" key="5">
    <source>
        <dbReference type="ARBA" id="ARBA00022723"/>
    </source>
</evidence>
<comment type="function">
    <text evidence="1">The aspartyl protease (PR) mediates the proteolytic cleavages of the Gag and Gag-Pol polyproteins after assembly of the VLP.</text>
</comment>
<evidence type="ECO:0000256" key="7">
    <source>
        <dbReference type="ARBA" id="ARBA00022759"/>
    </source>
</evidence>
<dbReference type="STRING" id="188477.A0A3S1AFJ4"/>
<keyword evidence="16" id="KW-0511">Multifunctional enzyme</keyword>
<dbReference type="Pfam" id="PF07727">
    <property type="entry name" value="RVT_2"/>
    <property type="match status" value="1"/>
</dbReference>
<dbReference type="PROSITE" id="PS50994">
    <property type="entry name" value="INTEGRASE"/>
    <property type="match status" value="1"/>
</dbReference>
<dbReference type="GO" id="GO:0006508">
    <property type="term" value="P:proteolysis"/>
    <property type="evidence" value="ECO:0007669"/>
    <property type="project" value="UniProtKB-KW"/>
</dbReference>
<keyword evidence="20" id="KW-1185">Reference proteome</keyword>
<keyword evidence="14" id="KW-0917">Virion maturation</keyword>
<evidence type="ECO:0000256" key="2">
    <source>
        <dbReference type="ARBA" id="ARBA00022612"/>
    </source>
</evidence>
<keyword evidence="10" id="KW-0460">Magnesium</keyword>
<dbReference type="Pfam" id="PF00665">
    <property type="entry name" value="rve"/>
    <property type="match status" value="1"/>
</dbReference>
<dbReference type="InterPro" id="IPR057670">
    <property type="entry name" value="SH3_retrovirus"/>
</dbReference>
<dbReference type="InterPro" id="IPR001584">
    <property type="entry name" value="Integrase_cat-core"/>
</dbReference>
<dbReference type="EMBL" id="RQTK01000030">
    <property type="protein sequence ID" value="RUS90533.1"/>
    <property type="molecule type" value="Genomic_DNA"/>
</dbReference>
<keyword evidence="7" id="KW-0255">Endonuclease</keyword>
<dbReference type="Pfam" id="PF25597">
    <property type="entry name" value="SH3_retrovirus"/>
    <property type="match status" value="1"/>
</dbReference>
<dbReference type="InterPro" id="IPR036397">
    <property type="entry name" value="RNaseH_sf"/>
</dbReference>
<dbReference type="SUPFAM" id="SSF53098">
    <property type="entry name" value="Ribonuclease H-like"/>
    <property type="match status" value="1"/>
</dbReference>
<dbReference type="GO" id="GO:0006310">
    <property type="term" value="P:DNA recombination"/>
    <property type="evidence" value="ECO:0007669"/>
    <property type="project" value="UniProtKB-KW"/>
</dbReference>
<evidence type="ECO:0000256" key="13">
    <source>
        <dbReference type="ARBA" id="ARBA00022932"/>
    </source>
</evidence>
<feature type="region of interest" description="Disordered" evidence="17">
    <location>
        <begin position="543"/>
        <end position="562"/>
    </location>
</feature>
<dbReference type="AlphaFoldDB" id="A0A3S1AFJ4"/>
<dbReference type="InterPro" id="IPR013103">
    <property type="entry name" value="RVT_2"/>
</dbReference>
<feature type="compositionally biased region" description="Polar residues" evidence="17">
    <location>
        <begin position="550"/>
        <end position="562"/>
    </location>
</feature>
<dbReference type="CDD" id="cd09272">
    <property type="entry name" value="RNase_HI_RT_Ty1"/>
    <property type="match status" value="1"/>
</dbReference>
<keyword evidence="13" id="KW-0239">DNA-directed DNA polymerase</keyword>
<organism evidence="19 20">
    <name type="scientific">Elysia chlorotica</name>
    <name type="common">Eastern emerald elysia</name>
    <name type="synonym">Sea slug</name>
    <dbReference type="NCBI Taxonomy" id="188477"/>
    <lineage>
        <taxon>Eukaryota</taxon>
        <taxon>Metazoa</taxon>
        <taxon>Spiralia</taxon>
        <taxon>Lophotrochozoa</taxon>
        <taxon>Mollusca</taxon>
        <taxon>Gastropoda</taxon>
        <taxon>Heterobranchia</taxon>
        <taxon>Euthyneura</taxon>
        <taxon>Panpulmonata</taxon>
        <taxon>Sacoglossa</taxon>
        <taxon>Placobranchoidea</taxon>
        <taxon>Plakobranchidae</taxon>
        <taxon>Elysia</taxon>
    </lineage>
</organism>
<evidence type="ECO:0000256" key="10">
    <source>
        <dbReference type="ARBA" id="ARBA00022842"/>
    </source>
</evidence>
<comment type="caution">
    <text evidence="19">The sequence shown here is derived from an EMBL/GenBank/DDBJ whole genome shotgun (WGS) entry which is preliminary data.</text>
</comment>
<keyword evidence="13" id="KW-0548">Nucleotidyltransferase</keyword>
<dbReference type="InterPro" id="IPR054722">
    <property type="entry name" value="PolX-like_BBD"/>
</dbReference>
<reference evidence="19 20" key="1">
    <citation type="submission" date="2019-01" db="EMBL/GenBank/DDBJ databases">
        <title>A draft genome assembly of the solar-powered sea slug Elysia chlorotica.</title>
        <authorList>
            <person name="Cai H."/>
            <person name="Li Q."/>
            <person name="Fang X."/>
            <person name="Li J."/>
            <person name="Curtis N.E."/>
            <person name="Altenburger A."/>
            <person name="Shibata T."/>
            <person name="Feng M."/>
            <person name="Maeda T."/>
            <person name="Schwartz J.A."/>
            <person name="Shigenobu S."/>
            <person name="Lundholm N."/>
            <person name="Nishiyama T."/>
            <person name="Yang H."/>
            <person name="Hasebe M."/>
            <person name="Li S."/>
            <person name="Pierce S.K."/>
            <person name="Wang J."/>
        </authorList>
    </citation>
    <scope>NUCLEOTIDE SEQUENCE [LARGE SCALE GENOMIC DNA]</scope>
    <source>
        <strain evidence="19">EC2010</strain>
        <tissue evidence="19">Whole organism of an adult</tissue>
    </source>
</reference>
<evidence type="ECO:0000256" key="14">
    <source>
        <dbReference type="ARBA" id="ARBA00023113"/>
    </source>
</evidence>
<dbReference type="GO" id="GO:0003887">
    <property type="term" value="F:DNA-directed DNA polymerase activity"/>
    <property type="evidence" value="ECO:0007669"/>
    <property type="project" value="UniProtKB-KW"/>
</dbReference>
<dbReference type="GO" id="GO:0004519">
    <property type="term" value="F:endonuclease activity"/>
    <property type="evidence" value="ECO:0007669"/>
    <property type="project" value="UniProtKB-KW"/>
</dbReference>
<dbReference type="PANTHER" id="PTHR42648">
    <property type="entry name" value="TRANSPOSASE, PUTATIVE-RELATED"/>
    <property type="match status" value="1"/>
</dbReference>
<dbReference type="Proteomes" id="UP000271974">
    <property type="component" value="Unassembled WGS sequence"/>
</dbReference>
<dbReference type="GO" id="GO:0003964">
    <property type="term" value="F:RNA-directed DNA polymerase activity"/>
    <property type="evidence" value="ECO:0007669"/>
    <property type="project" value="UniProtKB-KW"/>
</dbReference>
<keyword evidence="12" id="KW-0695">RNA-directed DNA polymerase</keyword>
<evidence type="ECO:0000256" key="3">
    <source>
        <dbReference type="ARBA" id="ARBA00022670"/>
    </source>
</evidence>
<dbReference type="Gene3D" id="3.30.420.10">
    <property type="entry name" value="Ribonuclease H-like superfamily/Ribonuclease H"/>
    <property type="match status" value="1"/>
</dbReference>
<dbReference type="GO" id="GO:0005524">
    <property type="term" value="F:ATP binding"/>
    <property type="evidence" value="ECO:0007669"/>
    <property type="project" value="UniProtKB-KW"/>
</dbReference>
<keyword evidence="8" id="KW-0378">Hydrolase</keyword>
<dbReference type="InterPro" id="IPR039537">
    <property type="entry name" value="Retrotran_Ty1/copia-like"/>
</dbReference>
<dbReference type="GO" id="GO:0003676">
    <property type="term" value="F:nucleic acid binding"/>
    <property type="evidence" value="ECO:0007669"/>
    <property type="project" value="InterPro"/>
</dbReference>
<evidence type="ECO:0000256" key="12">
    <source>
        <dbReference type="ARBA" id="ARBA00022918"/>
    </source>
</evidence>
<gene>
    <name evidence="19" type="ORF">EGW08_001710</name>
</gene>
<proteinExistence type="predicted"/>
<keyword evidence="13" id="KW-0808">Transferase</keyword>
<feature type="domain" description="Integrase catalytic" evidence="18">
    <location>
        <begin position="301"/>
        <end position="464"/>
    </location>
</feature>
<dbReference type="OrthoDB" id="6158475at2759"/>
<keyword evidence="2" id="KW-1188">Viral release from host cell</keyword>
<keyword evidence="4" id="KW-0540">Nuclease</keyword>
<keyword evidence="6" id="KW-0547">Nucleotide-binding</keyword>
<dbReference type="InterPro" id="IPR012337">
    <property type="entry name" value="RNaseH-like_sf"/>
</dbReference>
<feature type="region of interest" description="Disordered" evidence="17">
    <location>
        <begin position="17"/>
        <end position="43"/>
    </location>
</feature>
<keyword evidence="5" id="KW-0479">Metal-binding</keyword>
<accession>A0A3S1AFJ4</accession>
<keyword evidence="11" id="KW-0229">DNA integration</keyword>
<protein>
    <recommendedName>
        <fullName evidence="18">Integrase catalytic domain-containing protein</fullName>
    </recommendedName>
</protein>
<evidence type="ECO:0000256" key="9">
    <source>
        <dbReference type="ARBA" id="ARBA00022840"/>
    </source>
</evidence>
<evidence type="ECO:0000256" key="6">
    <source>
        <dbReference type="ARBA" id="ARBA00022741"/>
    </source>
</evidence>
<dbReference type="GO" id="GO:0008233">
    <property type="term" value="F:peptidase activity"/>
    <property type="evidence" value="ECO:0007669"/>
    <property type="project" value="UniProtKB-KW"/>
</dbReference>
<evidence type="ECO:0000256" key="1">
    <source>
        <dbReference type="ARBA" id="ARBA00002180"/>
    </source>
</evidence>
<evidence type="ECO:0000313" key="19">
    <source>
        <dbReference type="EMBL" id="RUS90533.1"/>
    </source>
</evidence>
<name>A0A3S1AFJ4_ELYCH</name>
<evidence type="ECO:0000256" key="8">
    <source>
        <dbReference type="ARBA" id="ARBA00022801"/>
    </source>
</evidence>
<evidence type="ECO:0000256" key="16">
    <source>
        <dbReference type="ARBA" id="ARBA00023268"/>
    </source>
</evidence>
<sequence length="975" mass="110802">MSVNHKRWCQRCRSNTHDTSFCRKSQPQQPSTSVSDARQGETTQKYGSKQKWCEICRNKSHFTRDCRKVSRLRNVKDTCISSQCEDSEHFTFCVDQKAEAANHHVNATKLLVDSGASVHIVNDKSKFTKFKENFQSTKHVIELADGTRNRGLALGQGDAEIGVLDSKGNMCSITLENALYIPSFSQNIFSVTAATEKGATVIFSENSGKLYPKSKSTCLNIHKEGRLYFLNSVQHANNQKISKRPLKLWHEALGHCNTQDILKLEEKVEGMIITHKTENFKCEVCPQAKMTDSRSRIPDDSASAPFDLVHIDLSGPIDPESIDGHKYALVCVDSFSKLTCVYFLKHKNDACDAFKQYIADIVPYGSIKSVRSDQGGEFISKEFTSMLVRNKICHERSAPYSQHQNGKAERAWRTLFEMARCLLVQSGLPKNLWTYAVLTAAYIRNRCFNKKLDSTPFQQVTGKKPNIANLQPFGSKCFCLVQNPRKLDNRSVKGTFIGYDRRSPAYLIYFPETQEVRKIRCVTFHNEYNVSEKSDSVEIPFEDHLHDENSPGNETQNKTNPAVTAEEIETIQQQTQNSQGADEGLGKRIRTRPKYLDDYIVDDNENNCDENDLVNSTFLHYCYNTVHYLPTCYNNAILCDDASKWQKAMDDEMNALVENDTFECKTLPPGRKAVGGRWVFNVKSNPNGEEIFKARYVAKGFSQIPGIDFQETFSPTARITSVRTLIQLAVQNNQIVHQMDVKTAYLNAPIDCELFVEQPEGYVKTNEKGEKYVWKLKKSLYGLKQSGRNWNHLLHKHLIDDGYLKATMDQKLIFRKSVDSLNLTSFCDSDWGNSGDRKSITGYCFTLSNDGPLISWKSKRQQSVALSSCEAEYMAMSSATQEGKFLLALVNDMYLDLNDFTLNCDNQGAIALSKNPIQHQRSKHIDIRYHFIRDEISKGLMKVQYVPSEENLADVFTKPVSRVKMQKFKALLMGN</sequence>
<dbReference type="PANTHER" id="PTHR42648:SF11">
    <property type="entry name" value="TRANSPOSON TY4-P GAG-POL POLYPROTEIN"/>
    <property type="match status" value="1"/>
</dbReference>
<evidence type="ECO:0000313" key="20">
    <source>
        <dbReference type="Proteomes" id="UP000271974"/>
    </source>
</evidence>
<evidence type="ECO:0000256" key="15">
    <source>
        <dbReference type="ARBA" id="ARBA00023172"/>
    </source>
</evidence>
<dbReference type="Pfam" id="PF22936">
    <property type="entry name" value="Pol_BBD"/>
    <property type="match status" value="1"/>
</dbReference>
<keyword evidence="15" id="KW-0233">DNA recombination</keyword>
<keyword evidence="9" id="KW-0067">ATP-binding</keyword>
<evidence type="ECO:0000256" key="11">
    <source>
        <dbReference type="ARBA" id="ARBA00022908"/>
    </source>
</evidence>
<dbReference type="GO" id="GO:0015074">
    <property type="term" value="P:DNA integration"/>
    <property type="evidence" value="ECO:0007669"/>
    <property type="project" value="UniProtKB-KW"/>
</dbReference>
<evidence type="ECO:0000256" key="17">
    <source>
        <dbReference type="SAM" id="MobiDB-lite"/>
    </source>
</evidence>
<evidence type="ECO:0000256" key="4">
    <source>
        <dbReference type="ARBA" id="ARBA00022722"/>
    </source>
</evidence>